<gene>
    <name evidence="1" type="ORF">ALC53_06691</name>
</gene>
<dbReference type="AlphaFoldDB" id="A0A151I3C8"/>
<dbReference type="Proteomes" id="UP000078540">
    <property type="component" value="Unassembled WGS sequence"/>
</dbReference>
<protein>
    <submittedName>
        <fullName evidence="1">Uncharacterized protein</fullName>
    </submittedName>
</protein>
<proteinExistence type="predicted"/>
<accession>A0A151I3C8</accession>
<reference evidence="1 2" key="1">
    <citation type="submission" date="2015-09" db="EMBL/GenBank/DDBJ databases">
        <title>Atta colombica WGS genome.</title>
        <authorList>
            <person name="Nygaard S."/>
            <person name="Hu H."/>
            <person name="Boomsma J."/>
            <person name="Zhang G."/>
        </authorList>
    </citation>
    <scope>NUCLEOTIDE SEQUENCE [LARGE SCALE GENOMIC DNA]</scope>
    <source>
        <strain evidence="1">Treedump-2</strain>
        <tissue evidence="1">Whole body</tissue>
    </source>
</reference>
<keyword evidence="2" id="KW-1185">Reference proteome</keyword>
<evidence type="ECO:0000313" key="2">
    <source>
        <dbReference type="Proteomes" id="UP000078540"/>
    </source>
</evidence>
<dbReference type="EMBL" id="KQ976506">
    <property type="protein sequence ID" value="KYM82845.1"/>
    <property type="molecule type" value="Genomic_DNA"/>
</dbReference>
<dbReference type="STRING" id="520822.A0A151I3C8"/>
<sequence length="94" mass="11032">INMSKNTNTLVIRNRLSRARLEQHTKIFASMCPDEILDYYDNYETREYDTTLMLGDVSGIITPFFFREIITASPGTESLFYVRIENPEVKIFQK</sequence>
<evidence type="ECO:0000313" key="1">
    <source>
        <dbReference type="EMBL" id="KYM82845.1"/>
    </source>
</evidence>
<organism evidence="1 2">
    <name type="scientific">Atta colombica</name>
    <dbReference type="NCBI Taxonomy" id="520822"/>
    <lineage>
        <taxon>Eukaryota</taxon>
        <taxon>Metazoa</taxon>
        <taxon>Ecdysozoa</taxon>
        <taxon>Arthropoda</taxon>
        <taxon>Hexapoda</taxon>
        <taxon>Insecta</taxon>
        <taxon>Pterygota</taxon>
        <taxon>Neoptera</taxon>
        <taxon>Endopterygota</taxon>
        <taxon>Hymenoptera</taxon>
        <taxon>Apocrita</taxon>
        <taxon>Aculeata</taxon>
        <taxon>Formicoidea</taxon>
        <taxon>Formicidae</taxon>
        <taxon>Myrmicinae</taxon>
        <taxon>Atta</taxon>
    </lineage>
</organism>
<feature type="non-terminal residue" evidence="1">
    <location>
        <position position="1"/>
    </location>
</feature>
<name>A0A151I3C8_9HYME</name>